<dbReference type="EMBL" id="CP002583">
    <property type="protein sequence ID" value="ADZ90914.1"/>
    <property type="molecule type" value="Genomic_DNA"/>
</dbReference>
<organism evidence="2 3">
    <name type="scientific">Marinomonas mediterranea (strain ATCC 700492 / JCM 21426 / NBRC 103028 / MMB-1)</name>
    <dbReference type="NCBI Taxonomy" id="717774"/>
    <lineage>
        <taxon>Bacteria</taxon>
        <taxon>Pseudomonadati</taxon>
        <taxon>Pseudomonadota</taxon>
        <taxon>Gammaproteobacteria</taxon>
        <taxon>Oceanospirillales</taxon>
        <taxon>Oceanospirillaceae</taxon>
        <taxon>Marinomonas</taxon>
    </lineage>
</organism>
<protein>
    <submittedName>
        <fullName evidence="2">3-oxoacyl-(Acyl-carrier-protein) reductase</fullName>
        <ecNumber evidence="2">1.1.1.100</ecNumber>
    </submittedName>
</protein>
<keyword evidence="3" id="KW-1185">Reference proteome</keyword>
<dbReference type="Proteomes" id="UP000001062">
    <property type="component" value="Chromosome"/>
</dbReference>
<dbReference type="eggNOG" id="COG1028">
    <property type="taxonomic scope" value="Bacteria"/>
</dbReference>
<dbReference type="RefSeq" id="WP_013660819.1">
    <property type="nucleotide sequence ID" value="NC_015276.1"/>
</dbReference>
<sequence length="258" mass="28747">MKRNAIVTGGAQGIGFDIATELVRNGFQVAILDVKDTSDLSLELKKRLSERNGSYRYYSLDISQIDKHVEVIDSIERDLGSIHCLINNAGIAARPLTDVLDLSQELFDKSIDVNLRGTFFLTQYVAKKMCQYSIGSEKYHSIIFITSIAADMVNTERSQYCITKSALSMTAKVFSHRLAKESIFVHEIRPGFIKTEMTASTGRNTVDEFIEDGHLPISRWGLSEDVGVVSTQLALGKFPYMTGNVFWVDGGLHLQNVP</sequence>
<dbReference type="InterPro" id="IPR036291">
    <property type="entry name" value="NAD(P)-bd_dom_sf"/>
</dbReference>
<dbReference type="STRING" id="717774.Marme_1651"/>
<dbReference type="HOGENOM" id="CLU_010194_1_3_6"/>
<dbReference type="InterPro" id="IPR002347">
    <property type="entry name" value="SDR_fam"/>
</dbReference>
<dbReference type="PANTHER" id="PTHR42760">
    <property type="entry name" value="SHORT-CHAIN DEHYDROGENASES/REDUCTASES FAMILY MEMBER"/>
    <property type="match status" value="1"/>
</dbReference>
<reference evidence="2 3" key="1">
    <citation type="journal article" date="2012" name="Stand. Genomic Sci.">
        <title>Complete genome sequence of the melanogenic marine bacterium Marinomonas mediterranea type strain (MMB-1(T)).</title>
        <authorList>
            <person name="Lucas-Elio P."/>
            <person name="Goodwin L."/>
            <person name="Woyke T."/>
            <person name="Pitluck S."/>
            <person name="Nolan M."/>
            <person name="Kyrpides N.C."/>
            <person name="Detter J.C."/>
            <person name="Copeland A."/>
            <person name="Teshima H."/>
            <person name="Bruce D."/>
            <person name="Detter C."/>
            <person name="Tapia R."/>
            <person name="Han S."/>
            <person name="Land M.L."/>
            <person name="Ivanova N."/>
            <person name="Mikhailova N."/>
            <person name="Johnston A.W."/>
            <person name="Sanchez-Amat A."/>
        </authorList>
    </citation>
    <scope>NUCLEOTIDE SEQUENCE [LARGE SCALE GENOMIC DNA]</scope>
    <source>
        <strain evidence="3">ATCC 700492 / JCM 21426 / NBRC 103028 / MMB-1</strain>
    </source>
</reference>
<evidence type="ECO:0000256" key="1">
    <source>
        <dbReference type="ARBA" id="ARBA00006484"/>
    </source>
</evidence>
<dbReference type="PRINTS" id="PR00081">
    <property type="entry name" value="GDHRDH"/>
</dbReference>
<dbReference type="NCBIfam" id="NF009386">
    <property type="entry name" value="PRK12745.1"/>
    <property type="match status" value="1"/>
</dbReference>
<name>F2JZR0_MARM1</name>
<evidence type="ECO:0000313" key="3">
    <source>
        <dbReference type="Proteomes" id="UP000001062"/>
    </source>
</evidence>
<evidence type="ECO:0000313" key="2">
    <source>
        <dbReference type="EMBL" id="ADZ90914.1"/>
    </source>
</evidence>
<dbReference type="EC" id="1.1.1.100" evidence="2"/>
<dbReference type="SUPFAM" id="SSF51735">
    <property type="entry name" value="NAD(P)-binding Rossmann-fold domains"/>
    <property type="match status" value="1"/>
</dbReference>
<dbReference type="KEGG" id="mme:Marme_1651"/>
<dbReference type="PATRIC" id="fig|717774.3.peg.1715"/>
<keyword evidence="2" id="KW-0560">Oxidoreductase</keyword>
<accession>F2JZR0</accession>
<proteinExistence type="inferred from homology"/>
<dbReference type="Pfam" id="PF13561">
    <property type="entry name" value="adh_short_C2"/>
    <property type="match status" value="1"/>
</dbReference>
<dbReference type="AlphaFoldDB" id="F2JZR0"/>
<dbReference type="Gene3D" id="3.40.50.720">
    <property type="entry name" value="NAD(P)-binding Rossmann-like Domain"/>
    <property type="match status" value="1"/>
</dbReference>
<dbReference type="OrthoDB" id="9814396at2"/>
<gene>
    <name evidence="2" type="ordered locus">Marme_1651</name>
</gene>
<comment type="similarity">
    <text evidence="1">Belongs to the short-chain dehydrogenases/reductases (SDR) family.</text>
</comment>
<dbReference type="GO" id="GO:0004316">
    <property type="term" value="F:3-oxoacyl-[acyl-carrier-protein] reductase (NADPH) activity"/>
    <property type="evidence" value="ECO:0007669"/>
    <property type="project" value="UniProtKB-EC"/>
</dbReference>